<reference evidence="2 3" key="1">
    <citation type="journal article" date="2014" name="Genome Announc.">
        <title>Trypanosoma cruzi Clone Dm28c Draft Genome Sequence.</title>
        <authorList>
            <person name="Grisard E.C."/>
            <person name="Teixeira S.M."/>
            <person name="de Almeida L.G."/>
            <person name="Stoco P.H."/>
            <person name="Gerber A.L."/>
            <person name="Talavera-Lopez C."/>
            <person name="Lima O.C."/>
            <person name="Andersson B."/>
            <person name="de Vasconcelos A.T."/>
        </authorList>
    </citation>
    <scope>NUCLEOTIDE SEQUENCE [LARGE SCALE GENOMIC DNA]</scope>
    <source>
        <strain evidence="2 3">Dm28c</strain>
    </source>
</reference>
<protein>
    <submittedName>
        <fullName evidence="2">Uncharacterized protein</fullName>
    </submittedName>
</protein>
<evidence type="ECO:0000313" key="2">
    <source>
        <dbReference type="EMBL" id="ESS64479.1"/>
    </source>
</evidence>
<dbReference type="EMBL" id="AYLP01000089">
    <property type="protein sequence ID" value="ESS64479.1"/>
    <property type="molecule type" value="Genomic_DNA"/>
</dbReference>
<evidence type="ECO:0000256" key="1">
    <source>
        <dbReference type="SAM" id="MobiDB-lite"/>
    </source>
</evidence>
<proteinExistence type="predicted"/>
<dbReference type="Proteomes" id="UP000017861">
    <property type="component" value="Unassembled WGS sequence"/>
</dbReference>
<feature type="compositionally biased region" description="Basic residues" evidence="1">
    <location>
        <begin position="26"/>
        <end position="36"/>
    </location>
</feature>
<dbReference type="AlphaFoldDB" id="V5B9Y7"/>
<name>V5B9Y7_TRYCR</name>
<dbReference type="VEuPathDB" id="TriTrypDB:TCDM_07468"/>
<accession>V5B9Y7</accession>
<gene>
    <name evidence="2" type="ORF">TCDM_07468</name>
</gene>
<evidence type="ECO:0000313" key="3">
    <source>
        <dbReference type="Proteomes" id="UP000017861"/>
    </source>
</evidence>
<comment type="caution">
    <text evidence="2">The sequence shown here is derived from an EMBL/GenBank/DDBJ whole genome shotgun (WGS) entry which is preliminary data.</text>
</comment>
<sequence length="178" mass="19487">MPFSLDWAGVAQPHVANSAGRFPHVGGHRTARGRHASPHDLDGAVPLRVFCRVQSPVPRATAVGGGRALPYLLTEVPRIRRDRWRRVGLRVSCCFRRLQLHGVTDLRVFAEHWAIGFPGWRAQGTRGLNTGVLPAGCCRPCPRARSGACASGFWMLRAALPCDGGPAADCLLRRVRRQ</sequence>
<organism evidence="2 3">
    <name type="scientific">Trypanosoma cruzi Dm28c</name>
    <dbReference type="NCBI Taxonomy" id="1416333"/>
    <lineage>
        <taxon>Eukaryota</taxon>
        <taxon>Discoba</taxon>
        <taxon>Euglenozoa</taxon>
        <taxon>Kinetoplastea</taxon>
        <taxon>Metakinetoplastina</taxon>
        <taxon>Trypanosomatida</taxon>
        <taxon>Trypanosomatidae</taxon>
        <taxon>Trypanosoma</taxon>
        <taxon>Schizotrypanum</taxon>
    </lineage>
</organism>
<feature type="region of interest" description="Disordered" evidence="1">
    <location>
        <begin position="19"/>
        <end position="38"/>
    </location>
</feature>